<protein>
    <submittedName>
        <fullName evidence="1">Uncharacterized protein</fullName>
    </submittedName>
</protein>
<evidence type="ECO:0000313" key="2">
    <source>
        <dbReference type="Proteomes" id="UP000257080"/>
    </source>
</evidence>
<name>A0A3E0WAS8_9MICO</name>
<accession>A0A3E0WAS8</accession>
<reference evidence="1 2" key="1">
    <citation type="submission" date="2017-04" db="EMBL/GenBank/DDBJ databases">
        <title>Comparative genome analysis of Subtercola boreus.</title>
        <authorList>
            <person name="Cho Y.-J."/>
            <person name="Cho A."/>
            <person name="Kim O.-S."/>
            <person name="Lee J.-I."/>
        </authorList>
    </citation>
    <scope>NUCLEOTIDE SEQUENCE [LARGE SCALE GENOMIC DNA]</scope>
    <source>
        <strain evidence="1 2">P28004</strain>
    </source>
</reference>
<evidence type="ECO:0000313" key="1">
    <source>
        <dbReference type="EMBL" id="RFA26444.1"/>
    </source>
</evidence>
<gene>
    <name evidence="1" type="ORF">B7R25_10445</name>
</gene>
<sequence length="146" mass="15899">MNDEVEFRGYSWRGGSAPGFPIRQHMVDAIYGVHHGGRVVEVSVRSWSDSMGARSRERSFGFDSRVAVHAMDFLHSVSSVPLTVARGLIETAIEGEIASPGSPAVLVVGDIRCELWSGRGAAITIATQPSNLWFEDLHAELFITSN</sequence>
<dbReference type="EMBL" id="NBXE01000024">
    <property type="protein sequence ID" value="RFA26444.1"/>
    <property type="molecule type" value="Genomic_DNA"/>
</dbReference>
<proteinExistence type="predicted"/>
<dbReference type="AlphaFoldDB" id="A0A3E0WAS8"/>
<comment type="caution">
    <text evidence="1">The sequence shown here is derived from an EMBL/GenBank/DDBJ whole genome shotgun (WGS) entry which is preliminary data.</text>
</comment>
<organism evidence="1 2">
    <name type="scientific">Subtercola boreus</name>
    <dbReference type="NCBI Taxonomy" id="120213"/>
    <lineage>
        <taxon>Bacteria</taxon>
        <taxon>Bacillati</taxon>
        <taxon>Actinomycetota</taxon>
        <taxon>Actinomycetes</taxon>
        <taxon>Micrococcales</taxon>
        <taxon>Microbacteriaceae</taxon>
        <taxon>Subtercola</taxon>
    </lineage>
</organism>
<dbReference type="Proteomes" id="UP000257080">
    <property type="component" value="Unassembled WGS sequence"/>
</dbReference>